<dbReference type="AlphaFoldDB" id="A0A336LI23"/>
<dbReference type="CDD" id="cd01673">
    <property type="entry name" value="dNK"/>
    <property type="match status" value="1"/>
</dbReference>
<dbReference type="PANTHER" id="PTHR10513">
    <property type="entry name" value="DEOXYNUCLEOSIDE KINASE"/>
    <property type="match status" value="1"/>
</dbReference>
<dbReference type="OMA" id="MLDMHRR"/>
<dbReference type="GO" id="GO:0019136">
    <property type="term" value="F:deoxynucleoside kinase activity"/>
    <property type="evidence" value="ECO:0007669"/>
    <property type="project" value="TreeGrafter"/>
</dbReference>
<dbReference type="FunFam" id="3.40.50.300:FF:001571">
    <property type="entry name" value="Deoxynucleoside kinase"/>
    <property type="match status" value="1"/>
</dbReference>
<proteinExistence type="predicted"/>
<feature type="domain" description="Deoxynucleoside kinase" evidence="1">
    <location>
        <begin position="40"/>
        <end position="236"/>
    </location>
</feature>
<dbReference type="SUPFAM" id="SSF52540">
    <property type="entry name" value="P-loop containing nucleoside triphosphate hydrolases"/>
    <property type="match status" value="1"/>
</dbReference>
<evidence type="ECO:0000313" key="2">
    <source>
        <dbReference type="EMBL" id="SSX17662.1"/>
    </source>
</evidence>
<dbReference type="Pfam" id="PF01712">
    <property type="entry name" value="dNK"/>
    <property type="match status" value="1"/>
</dbReference>
<reference evidence="2" key="1">
    <citation type="submission" date="2018-07" db="EMBL/GenBank/DDBJ databases">
        <authorList>
            <person name="Quirk P.G."/>
            <person name="Krulwich T.A."/>
        </authorList>
    </citation>
    <scope>NUCLEOTIDE SEQUENCE</scope>
</reference>
<dbReference type="VEuPathDB" id="VectorBase:CSON002943"/>
<dbReference type="EMBL" id="UFQT01000014">
    <property type="protein sequence ID" value="SSX17662.1"/>
    <property type="molecule type" value="Genomic_DNA"/>
</dbReference>
<protein>
    <submittedName>
        <fullName evidence="2">CSON002943 protein</fullName>
    </submittedName>
</protein>
<dbReference type="InterPro" id="IPR050566">
    <property type="entry name" value="Deoxyribonucleoside_kinase"/>
</dbReference>
<dbReference type="PANTHER" id="PTHR10513:SF24">
    <property type="entry name" value="THYMIDINE KINASE 2, MITOCHONDRIAL"/>
    <property type="match status" value="1"/>
</dbReference>
<name>A0A336LI23_CULSO</name>
<sequence>MISPFTRVFRRFCANYYQRMNVTVNSRKIGAEDSHPFTVFIEGNIGSGKTTFLNHFQKFEDSVCLMTEPVDLWRNCGGVNLLELLYTEPYRWAMPFQTYVTLTMLNTHTFKTNKSVKLMERSIFSARYCFVENMLKTGVLHQGMYNILQDWYEYFTSNVHIQADLIVYLRTTPEVVYERMKKRGRSEESLVPFEYLKQLHELHEDWLIHGQQFRPAPVLVLDANLDLNEIGSEYERSETSILKPILIENTNMPILASPSKRNAKGDYS</sequence>
<dbReference type="InterPro" id="IPR031314">
    <property type="entry name" value="DNK_dom"/>
</dbReference>
<dbReference type="Gene3D" id="3.40.50.300">
    <property type="entry name" value="P-loop containing nucleotide triphosphate hydrolases"/>
    <property type="match status" value="1"/>
</dbReference>
<accession>A0A336LI23</accession>
<dbReference type="GO" id="GO:0005739">
    <property type="term" value="C:mitochondrion"/>
    <property type="evidence" value="ECO:0007669"/>
    <property type="project" value="TreeGrafter"/>
</dbReference>
<gene>
    <name evidence="2" type="primary">CSON002943</name>
</gene>
<dbReference type="InterPro" id="IPR027417">
    <property type="entry name" value="P-loop_NTPase"/>
</dbReference>
<organism evidence="2">
    <name type="scientific">Culicoides sonorensis</name>
    <name type="common">Biting midge</name>
    <dbReference type="NCBI Taxonomy" id="179676"/>
    <lineage>
        <taxon>Eukaryota</taxon>
        <taxon>Metazoa</taxon>
        <taxon>Ecdysozoa</taxon>
        <taxon>Arthropoda</taxon>
        <taxon>Hexapoda</taxon>
        <taxon>Insecta</taxon>
        <taxon>Pterygota</taxon>
        <taxon>Neoptera</taxon>
        <taxon>Endopterygota</taxon>
        <taxon>Diptera</taxon>
        <taxon>Nematocera</taxon>
        <taxon>Chironomoidea</taxon>
        <taxon>Ceratopogonidae</taxon>
        <taxon>Ceratopogoninae</taxon>
        <taxon>Culicoides</taxon>
        <taxon>Monoculicoides</taxon>
    </lineage>
</organism>
<evidence type="ECO:0000259" key="1">
    <source>
        <dbReference type="Pfam" id="PF01712"/>
    </source>
</evidence>